<sequence length="70" mass="7499">MLPRPPQGYVTRRRTPVEGADLGALDAEVEVAGGHVVRHTIASKALGRGRTTPRVQDASWYVIPAHAVEG</sequence>
<organism evidence="1">
    <name type="scientific">uncultured Solirubrobacteraceae bacterium</name>
    <dbReference type="NCBI Taxonomy" id="1162706"/>
    <lineage>
        <taxon>Bacteria</taxon>
        <taxon>Bacillati</taxon>
        <taxon>Actinomycetota</taxon>
        <taxon>Thermoleophilia</taxon>
        <taxon>Solirubrobacterales</taxon>
        <taxon>Solirubrobacteraceae</taxon>
        <taxon>environmental samples</taxon>
    </lineage>
</organism>
<proteinExistence type="predicted"/>
<reference evidence="1" key="1">
    <citation type="submission" date="2020-02" db="EMBL/GenBank/DDBJ databases">
        <authorList>
            <person name="Meier V. D."/>
        </authorList>
    </citation>
    <scope>NUCLEOTIDE SEQUENCE</scope>
    <source>
        <strain evidence="1">AVDCRST_MAG67</strain>
    </source>
</reference>
<evidence type="ECO:0000313" key="1">
    <source>
        <dbReference type="EMBL" id="CAA9482041.1"/>
    </source>
</evidence>
<dbReference type="AlphaFoldDB" id="A0A6J4S3M1"/>
<dbReference type="EMBL" id="CADCVQ010000046">
    <property type="protein sequence ID" value="CAA9482041.1"/>
    <property type="molecule type" value="Genomic_DNA"/>
</dbReference>
<protein>
    <submittedName>
        <fullName evidence="1">Uncharacterized protein</fullName>
    </submittedName>
</protein>
<name>A0A6J4S3M1_9ACTN</name>
<gene>
    <name evidence="1" type="ORF">AVDCRST_MAG67-931</name>
</gene>
<accession>A0A6J4S3M1</accession>